<keyword evidence="4" id="KW-0032">Aminotransferase</keyword>
<evidence type="ECO:0000256" key="2">
    <source>
        <dbReference type="ARBA" id="ARBA00022898"/>
    </source>
</evidence>
<evidence type="ECO:0000313" key="4">
    <source>
        <dbReference type="EMBL" id="MBT8798717.1"/>
    </source>
</evidence>
<gene>
    <name evidence="4" type="ORF">J0P97_11620</name>
</gene>
<proteinExistence type="inferred from homology"/>
<dbReference type="RefSeq" id="WP_246540302.1">
    <property type="nucleotide sequence ID" value="NZ_BAAAPJ010000008.1"/>
</dbReference>
<dbReference type="PANTHER" id="PTHR45688">
    <property type="match status" value="1"/>
</dbReference>
<dbReference type="Proteomes" id="UP000740605">
    <property type="component" value="Unassembled WGS sequence"/>
</dbReference>
<dbReference type="Gene3D" id="3.90.1150.10">
    <property type="entry name" value="Aspartate Aminotransferase, domain 1"/>
    <property type="match status" value="1"/>
</dbReference>
<sequence>MSGSSIMEANSFSGAFAEGMDEDVQQLVERRQKVMGGAYRLFYREPVHLVRGRGARLWDAAGREYIDMYNNVASLGHCHPAVIEAVTAQMSQLNTHTRYLHETVVDYTERLLETFPAAIDRAMYMCTGSEANDLAIRVAQQYTGARGIIVTSEAYHGTSALTSGASPALGSGQPLAPEVRAVPAPDTYREGADAGARFARDVRAAAADLAAHGHGTAALLIDSILSSDGVLPGPRGMLGAAAAEVRAAGGIVIADEVQPGFGRTGDTFWGFERHALDPEIVTLGKPMGNGMPVSGLVARGDVLAAFSDDLPYFNTFGGNPVSMAAASAVLRVLQEERLMEHSARIGGQLLESLSTLADRHELVGDVRGAGLFIGFELVEDRTTKAPARTAALQVIEELRRRGVLTSVAGPYGNVLKLRPPLAFQESDIAPVVAALDDSLRVVEH</sequence>
<comment type="similarity">
    <text evidence="1 3">Belongs to the class-III pyridoxal-phosphate-dependent aminotransferase family.</text>
</comment>
<dbReference type="Pfam" id="PF00202">
    <property type="entry name" value="Aminotran_3"/>
    <property type="match status" value="1"/>
</dbReference>
<evidence type="ECO:0000256" key="1">
    <source>
        <dbReference type="ARBA" id="ARBA00008954"/>
    </source>
</evidence>
<dbReference type="InterPro" id="IPR015422">
    <property type="entry name" value="PyrdxlP-dep_Trfase_small"/>
</dbReference>
<accession>A0ABS5XW02</accession>
<name>A0ABS5XW02_9MICO</name>
<protein>
    <submittedName>
        <fullName evidence="4">Aspartate aminotransferase family protein</fullName>
    </submittedName>
</protein>
<dbReference type="PANTHER" id="PTHR45688:SF13">
    <property type="entry name" value="ALANINE--GLYOXYLATE AMINOTRANSFERASE 2-LIKE"/>
    <property type="match status" value="1"/>
</dbReference>
<dbReference type="InterPro" id="IPR005814">
    <property type="entry name" value="Aminotrans_3"/>
</dbReference>
<keyword evidence="2 3" id="KW-0663">Pyridoxal phosphate</keyword>
<dbReference type="SUPFAM" id="SSF53383">
    <property type="entry name" value="PLP-dependent transferases"/>
    <property type="match status" value="1"/>
</dbReference>
<dbReference type="CDD" id="cd00610">
    <property type="entry name" value="OAT_like"/>
    <property type="match status" value="1"/>
</dbReference>
<keyword evidence="4" id="KW-0808">Transferase</keyword>
<evidence type="ECO:0000313" key="5">
    <source>
        <dbReference type="Proteomes" id="UP000740605"/>
    </source>
</evidence>
<keyword evidence="5" id="KW-1185">Reference proteome</keyword>
<dbReference type="Gene3D" id="3.40.640.10">
    <property type="entry name" value="Type I PLP-dependent aspartate aminotransferase-like (Major domain)"/>
    <property type="match status" value="1"/>
</dbReference>
<reference evidence="4 5" key="1">
    <citation type="submission" date="2021-03" db="EMBL/GenBank/DDBJ databases">
        <title>Microbacterium pauli sp. nov., isolated from microfiltered milk.</title>
        <authorList>
            <person name="Bellassi P."/>
            <person name="Fontana A."/>
            <person name="Callegari M.L."/>
            <person name="Lorenzo M."/>
            <person name="Cappa F."/>
        </authorList>
    </citation>
    <scope>NUCLEOTIDE SEQUENCE [LARGE SCALE GENOMIC DNA]</scope>
    <source>
        <strain evidence="4 5">DSM 18909</strain>
    </source>
</reference>
<comment type="caution">
    <text evidence="4">The sequence shown here is derived from an EMBL/GenBank/DDBJ whole genome shotgun (WGS) entry which is preliminary data.</text>
</comment>
<organism evidence="4 5">
    <name type="scientific">Microbacterium flavum</name>
    <dbReference type="NCBI Taxonomy" id="415216"/>
    <lineage>
        <taxon>Bacteria</taxon>
        <taxon>Bacillati</taxon>
        <taxon>Actinomycetota</taxon>
        <taxon>Actinomycetes</taxon>
        <taxon>Micrococcales</taxon>
        <taxon>Microbacteriaceae</taxon>
        <taxon>Microbacterium</taxon>
    </lineage>
</organism>
<evidence type="ECO:0000256" key="3">
    <source>
        <dbReference type="RuleBase" id="RU003560"/>
    </source>
</evidence>
<dbReference type="InterPro" id="IPR015424">
    <property type="entry name" value="PyrdxlP-dep_Trfase"/>
</dbReference>
<dbReference type="GO" id="GO:0008483">
    <property type="term" value="F:transaminase activity"/>
    <property type="evidence" value="ECO:0007669"/>
    <property type="project" value="UniProtKB-KW"/>
</dbReference>
<dbReference type="EMBL" id="JAFLHG010000010">
    <property type="protein sequence ID" value="MBT8798717.1"/>
    <property type="molecule type" value="Genomic_DNA"/>
</dbReference>
<dbReference type="PIRSF" id="PIRSF000521">
    <property type="entry name" value="Transaminase_4ab_Lys_Orn"/>
    <property type="match status" value="1"/>
</dbReference>
<dbReference type="InterPro" id="IPR015421">
    <property type="entry name" value="PyrdxlP-dep_Trfase_major"/>
</dbReference>